<name>A0ABV0TDW8_9TELE</name>
<protein>
    <recommendedName>
        <fullName evidence="8">SYNE1</fullName>
    </recommendedName>
</protein>
<organism evidence="6 7">
    <name type="scientific">Ilyodon furcidens</name>
    <name type="common">goldbreast splitfin</name>
    <dbReference type="NCBI Taxonomy" id="33524"/>
    <lineage>
        <taxon>Eukaryota</taxon>
        <taxon>Metazoa</taxon>
        <taxon>Chordata</taxon>
        <taxon>Craniata</taxon>
        <taxon>Vertebrata</taxon>
        <taxon>Euteleostomi</taxon>
        <taxon>Actinopterygii</taxon>
        <taxon>Neopterygii</taxon>
        <taxon>Teleostei</taxon>
        <taxon>Neoteleostei</taxon>
        <taxon>Acanthomorphata</taxon>
        <taxon>Ovalentaria</taxon>
        <taxon>Atherinomorphae</taxon>
        <taxon>Cyprinodontiformes</taxon>
        <taxon>Goodeidae</taxon>
        <taxon>Ilyodon</taxon>
    </lineage>
</organism>
<dbReference type="PANTHER" id="PTHR14514">
    <property type="entry name" value="PKA ANCHORING PROTEIN"/>
    <property type="match status" value="1"/>
</dbReference>
<dbReference type="Gene3D" id="1.20.58.60">
    <property type="match status" value="2"/>
</dbReference>
<keyword evidence="7" id="KW-1185">Reference proteome</keyword>
<keyword evidence="2" id="KW-0597">Phosphoprotein</keyword>
<keyword evidence="5" id="KW-0175">Coiled coil</keyword>
<feature type="non-terminal residue" evidence="6">
    <location>
        <position position="338"/>
    </location>
</feature>
<comment type="subcellular location">
    <subcellularLocation>
        <location evidence="1">Endomembrane system</location>
    </subcellularLocation>
</comment>
<evidence type="ECO:0000256" key="3">
    <source>
        <dbReference type="ARBA" id="ARBA00022737"/>
    </source>
</evidence>
<feature type="coiled-coil region" evidence="5">
    <location>
        <begin position="201"/>
        <end position="257"/>
    </location>
</feature>
<dbReference type="Proteomes" id="UP001482620">
    <property type="component" value="Unassembled WGS sequence"/>
</dbReference>
<keyword evidence="3" id="KW-0677">Repeat</keyword>
<reference evidence="6 7" key="1">
    <citation type="submission" date="2021-06" db="EMBL/GenBank/DDBJ databases">
        <authorList>
            <person name="Palmer J.M."/>
        </authorList>
    </citation>
    <scope>NUCLEOTIDE SEQUENCE [LARGE SCALE GENOMIC DNA]</scope>
    <source>
        <strain evidence="7">if_2019</strain>
        <tissue evidence="6">Muscle</tissue>
    </source>
</reference>
<evidence type="ECO:0000256" key="1">
    <source>
        <dbReference type="ARBA" id="ARBA00004308"/>
    </source>
</evidence>
<accession>A0ABV0TDW8</accession>
<comment type="caution">
    <text evidence="6">The sequence shown here is derived from an EMBL/GenBank/DDBJ whole genome shotgun (WGS) entry which is preliminary data.</text>
</comment>
<feature type="coiled-coil region" evidence="5">
    <location>
        <begin position="125"/>
        <end position="152"/>
    </location>
</feature>
<evidence type="ECO:0000313" key="7">
    <source>
        <dbReference type="Proteomes" id="UP001482620"/>
    </source>
</evidence>
<dbReference type="EMBL" id="JAHRIQ010027333">
    <property type="protein sequence ID" value="MEQ2230442.1"/>
    <property type="molecule type" value="Genomic_DNA"/>
</dbReference>
<evidence type="ECO:0000256" key="2">
    <source>
        <dbReference type="ARBA" id="ARBA00022553"/>
    </source>
</evidence>
<dbReference type="SUPFAM" id="SSF46966">
    <property type="entry name" value="Spectrin repeat"/>
    <property type="match status" value="1"/>
</dbReference>
<evidence type="ECO:0008006" key="8">
    <source>
        <dbReference type="Google" id="ProtNLM"/>
    </source>
</evidence>
<proteinExistence type="predicted"/>
<evidence type="ECO:0000313" key="6">
    <source>
        <dbReference type="EMBL" id="MEQ2230442.1"/>
    </source>
</evidence>
<evidence type="ECO:0000256" key="4">
    <source>
        <dbReference type="ARBA" id="ARBA00023136"/>
    </source>
</evidence>
<gene>
    <name evidence="6" type="ORF">ILYODFUR_029349</name>
</gene>
<keyword evidence="4" id="KW-0472">Membrane</keyword>
<dbReference type="PANTHER" id="PTHR14514:SF3">
    <property type="entry name" value="NESPRIN-1"/>
    <property type="match status" value="1"/>
</dbReference>
<evidence type="ECO:0000256" key="5">
    <source>
        <dbReference type="SAM" id="Coils"/>
    </source>
</evidence>
<sequence length="338" mass="38631">GSLVSLSVLWYLPIQHENVQADLREKQDDMDQLISTVEELQRELEKVPNSDMFSVLNEMEALRDQWLLISEKILTNTERLGYCVKLWDDLKAMEQDINQWMAGSITHLTDTLARLSDKGSADACLTNFQAEVEQREQKLDILQERLAELKERAKLQETPIQMQVLESDLKKKMFHAQETYNQAKNTLTYFDFQKQRLDDLMSQMTERLEAVEGSLSDLTEAGSLEDICTVKGLQSVVQQQRADMDSAQDALTSLSRSHPSQELSVLSSDLTSIAKRTEVVAQRCAKTRSSLQDGLQLHFNELVQDFKSWLSELKLELKDCFNQSGDVVLLAAKLQRLK</sequence>
<feature type="coiled-coil region" evidence="5">
    <location>
        <begin position="16"/>
        <end position="43"/>
    </location>
</feature>
<feature type="non-terminal residue" evidence="6">
    <location>
        <position position="1"/>
    </location>
</feature>